<evidence type="ECO:0000256" key="1">
    <source>
        <dbReference type="SAM" id="MobiDB-lite"/>
    </source>
</evidence>
<accession>A0A8K0E384</accession>
<dbReference type="Gene3D" id="3.30.70.330">
    <property type="match status" value="1"/>
</dbReference>
<dbReference type="AlphaFoldDB" id="A0A8K0E384"/>
<sequence length="375" mass="41287">MEKDKTTAKEIDNNNWSEAVEDLVEAGEIDAAISLLESVVSELESKKQATGSDPQLVSALTDLAKLYSSKGFSMKADHIHSRASVIQGRLLHCSSGVGGETVSEDLKVQTCNSSVSGESTSDATLRHLEKSNKSLDDALPSSDDDWEAIADRAPDELLSAECLSGISEITLEDTKPQAPKRRGRGTFSYKKPELYSDHLSNKSSTGNLDNEDACHCSEGNTDIRALTYGTHHVLVLADFPPSTGTIELEKLFEDFKDHGVVIRWVNDTTALAVFRNPAIALEARNRVRCTFTVRILDEDDNLISSIPPKDLEPPRQRPKTSAKTAQRLIAQGMGFKLPSSSFGSKELRKQEEDRRNRILMRQKLKDDAWGTDNAN</sequence>
<evidence type="ECO:0000313" key="3">
    <source>
        <dbReference type="Proteomes" id="UP000796880"/>
    </source>
</evidence>
<gene>
    <name evidence="2" type="ORF">FNV43_RR17764</name>
</gene>
<dbReference type="InterPro" id="IPR012677">
    <property type="entry name" value="Nucleotide-bd_a/b_plait_sf"/>
</dbReference>
<name>A0A8K0E384_9ROSA</name>
<dbReference type="PANTHER" id="PTHR21678:SF0">
    <property type="entry name" value="C3H1-TYPE DOMAIN-CONTAINING PROTEIN"/>
    <property type="match status" value="1"/>
</dbReference>
<reference evidence="2" key="1">
    <citation type="submission" date="2020-03" db="EMBL/GenBank/DDBJ databases">
        <title>A high-quality chromosome-level genome assembly of a woody plant with both climbing and erect habits, Rhamnella rubrinervis.</title>
        <authorList>
            <person name="Lu Z."/>
            <person name="Yang Y."/>
            <person name="Zhu X."/>
            <person name="Sun Y."/>
        </authorList>
    </citation>
    <scope>NUCLEOTIDE SEQUENCE</scope>
    <source>
        <strain evidence="2">BYM</strain>
        <tissue evidence="2">Leaf</tissue>
    </source>
</reference>
<feature type="region of interest" description="Disordered" evidence="1">
    <location>
        <begin position="335"/>
        <end position="359"/>
    </location>
</feature>
<dbReference type="PANTHER" id="PTHR21678">
    <property type="entry name" value="GROWTH INHIBITION AND DIFFERENTIATION RELATED PROTEIN 88"/>
    <property type="match status" value="1"/>
</dbReference>
<proteinExistence type="predicted"/>
<evidence type="ECO:0008006" key="4">
    <source>
        <dbReference type="Google" id="ProtNLM"/>
    </source>
</evidence>
<dbReference type="OrthoDB" id="5418203at2759"/>
<dbReference type="Proteomes" id="UP000796880">
    <property type="component" value="Unassembled WGS sequence"/>
</dbReference>
<dbReference type="InterPro" id="IPR039884">
    <property type="entry name" value="R3HC1/R3HCL"/>
</dbReference>
<evidence type="ECO:0000313" key="2">
    <source>
        <dbReference type="EMBL" id="KAF3439486.1"/>
    </source>
</evidence>
<dbReference type="EMBL" id="VOIH02000008">
    <property type="protein sequence ID" value="KAF3439486.1"/>
    <property type="molecule type" value="Genomic_DNA"/>
</dbReference>
<feature type="region of interest" description="Disordered" evidence="1">
    <location>
        <begin position="304"/>
        <end position="323"/>
    </location>
</feature>
<organism evidence="2 3">
    <name type="scientific">Rhamnella rubrinervis</name>
    <dbReference type="NCBI Taxonomy" id="2594499"/>
    <lineage>
        <taxon>Eukaryota</taxon>
        <taxon>Viridiplantae</taxon>
        <taxon>Streptophyta</taxon>
        <taxon>Embryophyta</taxon>
        <taxon>Tracheophyta</taxon>
        <taxon>Spermatophyta</taxon>
        <taxon>Magnoliopsida</taxon>
        <taxon>eudicotyledons</taxon>
        <taxon>Gunneridae</taxon>
        <taxon>Pentapetalae</taxon>
        <taxon>rosids</taxon>
        <taxon>fabids</taxon>
        <taxon>Rosales</taxon>
        <taxon>Rhamnaceae</taxon>
        <taxon>rhamnoid group</taxon>
        <taxon>Rhamneae</taxon>
        <taxon>Rhamnella</taxon>
    </lineage>
</organism>
<protein>
    <recommendedName>
        <fullName evidence="4">Coiled-coil domain-containing protein R3HCC1L</fullName>
    </recommendedName>
</protein>
<keyword evidence="3" id="KW-1185">Reference proteome</keyword>
<feature type="compositionally biased region" description="Basic and acidic residues" evidence="1">
    <location>
        <begin position="345"/>
        <end position="356"/>
    </location>
</feature>
<comment type="caution">
    <text evidence="2">The sequence shown here is derived from an EMBL/GenBank/DDBJ whole genome shotgun (WGS) entry which is preliminary data.</text>
</comment>